<sequence length="75" mass="8658">MVSDDLSNVSSVITCPRIAASACILFWDWCLTFERERTIIWVKGPWSLARFCYVFIRYVAVVSHCFSLYVMVSTP</sequence>
<feature type="domain" description="DUF6533" evidence="2">
    <location>
        <begin position="19"/>
        <end position="61"/>
    </location>
</feature>
<evidence type="ECO:0000313" key="4">
    <source>
        <dbReference type="Proteomes" id="UP000030671"/>
    </source>
</evidence>
<dbReference type="Proteomes" id="UP000030671">
    <property type="component" value="Unassembled WGS sequence"/>
</dbReference>
<protein>
    <recommendedName>
        <fullName evidence="2">DUF6533 domain-containing protein</fullName>
    </recommendedName>
</protein>
<dbReference type="EMBL" id="KI925460">
    <property type="protein sequence ID" value="ETW79533.1"/>
    <property type="molecule type" value="Genomic_DNA"/>
</dbReference>
<dbReference type="GeneID" id="20670795"/>
<keyword evidence="1" id="KW-0472">Membrane</keyword>
<dbReference type="Pfam" id="PF20151">
    <property type="entry name" value="DUF6533"/>
    <property type="match status" value="1"/>
</dbReference>
<reference evidence="3 4" key="1">
    <citation type="journal article" date="2012" name="New Phytol.">
        <title>Insight into trade-off between wood decay and parasitism from the genome of a fungal forest pathogen.</title>
        <authorList>
            <person name="Olson A."/>
            <person name="Aerts A."/>
            <person name="Asiegbu F."/>
            <person name="Belbahri L."/>
            <person name="Bouzid O."/>
            <person name="Broberg A."/>
            <person name="Canback B."/>
            <person name="Coutinho P.M."/>
            <person name="Cullen D."/>
            <person name="Dalman K."/>
            <person name="Deflorio G."/>
            <person name="van Diepen L.T."/>
            <person name="Dunand C."/>
            <person name="Duplessis S."/>
            <person name="Durling M."/>
            <person name="Gonthier P."/>
            <person name="Grimwood J."/>
            <person name="Fossdal C.G."/>
            <person name="Hansson D."/>
            <person name="Henrissat B."/>
            <person name="Hietala A."/>
            <person name="Himmelstrand K."/>
            <person name="Hoffmeister D."/>
            <person name="Hogberg N."/>
            <person name="James T.Y."/>
            <person name="Karlsson M."/>
            <person name="Kohler A."/>
            <person name="Kues U."/>
            <person name="Lee Y.H."/>
            <person name="Lin Y.C."/>
            <person name="Lind M."/>
            <person name="Lindquist E."/>
            <person name="Lombard V."/>
            <person name="Lucas S."/>
            <person name="Lunden K."/>
            <person name="Morin E."/>
            <person name="Murat C."/>
            <person name="Park J."/>
            <person name="Raffaello T."/>
            <person name="Rouze P."/>
            <person name="Salamov A."/>
            <person name="Schmutz J."/>
            <person name="Solheim H."/>
            <person name="Stahlberg J."/>
            <person name="Velez H."/>
            <person name="de Vries R.P."/>
            <person name="Wiebenga A."/>
            <person name="Woodward S."/>
            <person name="Yakovlev I."/>
            <person name="Garbelotto M."/>
            <person name="Martin F."/>
            <person name="Grigoriev I.V."/>
            <person name="Stenlid J."/>
        </authorList>
    </citation>
    <scope>NUCLEOTIDE SEQUENCE [LARGE SCALE GENOMIC DNA]</scope>
    <source>
        <strain evidence="3 4">TC 32-1</strain>
    </source>
</reference>
<accession>W4K120</accession>
<name>W4K120_HETIT</name>
<keyword evidence="1" id="KW-1133">Transmembrane helix</keyword>
<evidence type="ECO:0000259" key="2">
    <source>
        <dbReference type="Pfam" id="PF20151"/>
    </source>
</evidence>
<dbReference type="KEGG" id="hir:HETIRDRAFT_321925"/>
<dbReference type="HOGENOM" id="CLU_2671358_0_0_1"/>
<feature type="transmembrane region" description="Helical" evidence="1">
    <location>
        <begin position="51"/>
        <end position="72"/>
    </location>
</feature>
<dbReference type="InterPro" id="IPR045340">
    <property type="entry name" value="DUF6533"/>
</dbReference>
<organism evidence="3 4">
    <name type="scientific">Heterobasidion irregulare (strain TC 32-1)</name>
    <dbReference type="NCBI Taxonomy" id="747525"/>
    <lineage>
        <taxon>Eukaryota</taxon>
        <taxon>Fungi</taxon>
        <taxon>Dikarya</taxon>
        <taxon>Basidiomycota</taxon>
        <taxon>Agaricomycotina</taxon>
        <taxon>Agaricomycetes</taxon>
        <taxon>Russulales</taxon>
        <taxon>Bondarzewiaceae</taxon>
        <taxon>Heterobasidion</taxon>
        <taxon>Heterobasidion annosum species complex</taxon>
    </lineage>
</organism>
<dbReference type="InParanoid" id="W4K120"/>
<dbReference type="AlphaFoldDB" id="W4K120"/>
<keyword evidence="4" id="KW-1185">Reference proteome</keyword>
<gene>
    <name evidence="3" type="ORF">HETIRDRAFT_321925</name>
</gene>
<feature type="transmembrane region" description="Helical" evidence="1">
    <location>
        <begin position="6"/>
        <end position="30"/>
    </location>
</feature>
<dbReference type="RefSeq" id="XP_009548115.1">
    <property type="nucleotide sequence ID" value="XM_009549820.1"/>
</dbReference>
<keyword evidence="1" id="KW-0812">Transmembrane</keyword>
<proteinExistence type="predicted"/>
<evidence type="ECO:0000313" key="3">
    <source>
        <dbReference type="EMBL" id="ETW79533.1"/>
    </source>
</evidence>
<evidence type="ECO:0000256" key="1">
    <source>
        <dbReference type="SAM" id="Phobius"/>
    </source>
</evidence>